<gene>
    <name evidence="1" type="ORF">KI387_013859</name>
</gene>
<dbReference type="EMBL" id="JAHRHJ020000009">
    <property type="protein sequence ID" value="KAH9302276.1"/>
    <property type="molecule type" value="Genomic_DNA"/>
</dbReference>
<reference evidence="1 2" key="1">
    <citation type="journal article" date="2021" name="Nat. Plants">
        <title>The Taxus genome provides insights into paclitaxel biosynthesis.</title>
        <authorList>
            <person name="Xiong X."/>
            <person name="Gou J."/>
            <person name="Liao Q."/>
            <person name="Li Y."/>
            <person name="Zhou Q."/>
            <person name="Bi G."/>
            <person name="Li C."/>
            <person name="Du R."/>
            <person name="Wang X."/>
            <person name="Sun T."/>
            <person name="Guo L."/>
            <person name="Liang H."/>
            <person name="Lu P."/>
            <person name="Wu Y."/>
            <person name="Zhang Z."/>
            <person name="Ro D.K."/>
            <person name="Shang Y."/>
            <person name="Huang S."/>
            <person name="Yan J."/>
        </authorList>
    </citation>
    <scope>NUCLEOTIDE SEQUENCE [LARGE SCALE GENOMIC DNA]</scope>
    <source>
        <strain evidence="1">Ta-2019</strain>
    </source>
</reference>
<keyword evidence="2" id="KW-1185">Reference proteome</keyword>
<evidence type="ECO:0000313" key="2">
    <source>
        <dbReference type="Proteomes" id="UP000824469"/>
    </source>
</evidence>
<accession>A0AA38FHQ7</accession>
<protein>
    <submittedName>
        <fullName evidence="1">Uncharacterized protein</fullName>
    </submittedName>
</protein>
<organism evidence="1 2">
    <name type="scientific">Taxus chinensis</name>
    <name type="common">Chinese yew</name>
    <name type="synonym">Taxus wallichiana var. chinensis</name>
    <dbReference type="NCBI Taxonomy" id="29808"/>
    <lineage>
        <taxon>Eukaryota</taxon>
        <taxon>Viridiplantae</taxon>
        <taxon>Streptophyta</taxon>
        <taxon>Embryophyta</taxon>
        <taxon>Tracheophyta</taxon>
        <taxon>Spermatophyta</taxon>
        <taxon>Pinopsida</taxon>
        <taxon>Pinidae</taxon>
        <taxon>Conifers II</taxon>
        <taxon>Cupressales</taxon>
        <taxon>Taxaceae</taxon>
        <taxon>Taxus</taxon>
    </lineage>
</organism>
<proteinExistence type="predicted"/>
<feature type="non-terminal residue" evidence="1">
    <location>
        <position position="1"/>
    </location>
</feature>
<dbReference type="AlphaFoldDB" id="A0AA38FHQ7"/>
<comment type="caution">
    <text evidence="1">The sequence shown here is derived from an EMBL/GenBank/DDBJ whole genome shotgun (WGS) entry which is preliminary data.</text>
</comment>
<dbReference type="Proteomes" id="UP000824469">
    <property type="component" value="Unassembled WGS sequence"/>
</dbReference>
<name>A0AA38FHQ7_TAXCH</name>
<evidence type="ECO:0000313" key="1">
    <source>
        <dbReference type="EMBL" id="KAH9302276.1"/>
    </source>
</evidence>
<feature type="non-terminal residue" evidence="1">
    <location>
        <position position="53"/>
    </location>
</feature>
<sequence length="53" mass="6198">QCFEWVEIIRNTISEHALTTHHNREILHELLRILRYSLGEGLFGTKPMRGLAP</sequence>